<accession>A0A3N5CR09</accession>
<organism evidence="1 2">
    <name type="scientific">Aurantiacibacter spongiae</name>
    <dbReference type="NCBI Taxonomy" id="2488860"/>
    <lineage>
        <taxon>Bacteria</taxon>
        <taxon>Pseudomonadati</taxon>
        <taxon>Pseudomonadota</taxon>
        <taxon>Alphaproteobacteria</taxon>
        <taxon>Sphingomonadales</taxon>
        <taxon>Erythrobacteraceae</taxon>
        <taxon>Aurantiacibacter</taxon>
    </lineage>
</organism>
<dbReference type="RefSeq" id="WP_123878574.1">
    <property type="nucleotide sequence ID" value="NZ_RPFZ01000001.1"/>
</dbReference>
<dbReference type="EMBL" id="RPFZ01000001">
    <property type="protein sequence ID" value="RPF70776.1"/>
    <property type="molecule type" value="Genomic_DNA"/>
</dbReference>
<gene>
    <name evidence="1" type="ORF">EG799_03425</name>
</gene>
<evidence type="ECO:0000313" key="1">
    <source>
        <dbReference type="EMBL" id="RPF70776.1"/>
    </source>
</evidence>
<sequence length="1865" mass="180002">MDVLTGTIEVSRQVLVPPPELPDYLFGDMISLRESGYGEAQPLRDVRNDGEIVASLKALGILTQTSAAFDPSNPDASTFLHTRASGIETNAAPVVTIVNDARITVDSQVSLAIAGSTAISSIAGADLSALAIANAFGIRRGSLYDPSYAFVRDGEELYPVQVATINAGNISVSTAAAATLGQVDLVARVGTTAVDTGARTRAFGIAGHSRFDDFVLNNGSITVTGEAIARRGSGSNTALDGGASDASVSADARVIGVDGLGGNDYLDNSGLITAASRASVESVYVALAIGQYSGSAASLDPVALAVGMAGGRGNDTLSNGGIVSVSAATSRTNTRGSVSLFDLSIIDAAVSSAPAATEDRAVQAQAIVLDGGAGADRVTAGEGSLSQFTADADALSVSVDAGFAGIPASLTVLGNPQERLFDFDTRAAAMGAGFAGGLGADELLNGGTLEGSVHASANQTGISVSLPGALMGGLGDVLGAIPDFSTVGAAAIADARFTAMTGDGGNDIVANTGAIDVAGKAEALAIAASIAIPDVPGDVPSTGLAAVDASVAARIAGEGLAGGTGDDSVVNGGPLSLAGAAEAEAWNASFNAMVQKSGSLNAVFMRGDASATGAMLGLDGGTGDDSVTNDAVIAMNGTASASQNGLSVAFNAGNYGGANATALQLGADADFAFTGMAGGEGSDVLTNTGELDLTSAATAEANSLTLNGTASNGISVSGVALQAGARAGAASWGMAGGSPGGASIGEEDYLLNAGGLTSSARADAATRSLAIVLAGSKGGASGGIAGSDMSADARSQAIGLYANAGSSRIVNDGIVLTQAGAGSVVEGLGLNLALDTAGGGAGTANVASSRSHAATGATAIQLDGEGSIGGAGSITALSNATAKLDAVQFAAALGQGPAIAATLTDASSVAEADAAGIRAASASPTSIDQGATSALANAIADSSAMDFGVSYSAQTAAVSATLGRSETSARADGRGVISAGQPVDYRQGRQTTVRAGARATQFSGAFSLNVSNMTSIGASLLDASTISAATGAGIDFGDGSDTVALSARTDVAADAKTRSSVLRAGMGYSQSAMAGQVSAARIGASADASATGVATGGGDDRLTADALADLVIDSHADSGFTLIDAKINASTGGFAGSVTLADSSNRALASGGGYSLGAGDDTLASAAYASARADAVAETLGISASVDFSTQGAAAGLVLMRAGTDADALAISASGGAGSDTLALYGVVADASARSSGTSATLSLAIAAEGASLSLTGIDLGVDATATAVGIAGDEWMSEGEAPSPGDDDDIITTVADSAALADAHASGLAVALSVPVSYVPLGAALIDANVAAQAVATGIDAGGGNDAVTLDGGIAALAGATSSGTSIAFTLAGASLGDLSVTAGADAAAVRLGSGNDTLLATGVVNSGATATLSGLSIAANLGGGAISAFDQIADAATIGIDAGEGDDAVLVDTISTAALTRSGAGNFAINLVGAALPDTAVSLRSRSGGVAGGGGNDTIGITGGMESSSLAQSDSLTVSATLAGAAAAASGVTLESAAFGVDGGDGNDSVEVSGGIVAARADMTGASAAASLAGYSSSRFDAVASARSVGVEGGMGDDYLSSTGYLQTNADALVGGENIAIGLLGEGRGAMTMNAVADATGLRGGEGADLFAQTGFLTTTATAGSSSRSLAIQLAGNQPSSAQARNTAVAVGVDGGEGNDVASLRVVGVSATATGSASGMRFQLAGNARSNFDVAADARAIGVDMGLDDDFLRVGLVQAIATSDVATADGGYQLVGNQNSDVRIASHRGRRRVRCGSARGTTRSTCPTAWRCAQTRRPGAGRRIPPCSLPAGRGCNPKSRRSPSLPASMRAAARMCSRYPEPM</sequence>
<keyword evidence="2" id="KW-1185">Reference proteome</keyword>
<reference evidence="1 2" key="1">
    <citation type="submission" date="2018-11" db="EMBL/GenBank/DDBJ databases">
        <title>Erythrobacter spongiae sp. nov., isolated from a marine sponge.</title>
        <authorList>
            <person name="Zhuang L."/>
            <person name="Luo L."/>
        </authorList>
    </citation>
    <scope>NUCLEOTIDE SEQUENCE [LARGE SCALE GENOMIC DNA]</scope>
    <source>
        <strain evidence="1 2">HN-E23</strain>
    </source>
</reference>
<name>A0A3N5CR09_9SPHN</name>
<dbReference type="Proteomes" id="UP000275232">
    <property type="component" value="Unassembled WGS sequence"/>
</dbReference>
<proteinExistence type="predicted"/>
<protein>
    <submittedName>
        <fullName evidence="1">Uncharacterized protein</fullName>
    </submittedName>
</protein>
<evidence type="ECO:0000313" key="2">
    <source>
        <dbReference type="Proteomes" id="UP000275232"/>
    </source>
</evidence>
<comment type="caution">
    <text evidence="1">The sequence shown here is derived from an EMBL/GenBank/DDBJ whole genome shotgun (WGS) entry which is preliminary data.</text>
</comment>
<dbReference type="PRINTS" id="PR00313">
    <property type="entry name" value="CABNDNGRPT"/>
</dbReference>